<dbReference type="InterPro" id="IPR004517">
    <property type="entry name" value="HisZ"/>
</dbReference>
<keyword evidence="11" id="KW-1185">Reference proteome</keyword>
<dbReference type="InterPro" id="IPR004516">
    <property type="entry name" value="HisRS/HisZ"/>
</dbReference>
<comment type="miscellaneous">
    <text evidence="8">This function is generally fulfilled by the C-terminal part of HisG, which is missing in some bacteria such as this one.</text>
</comment>
<keyword evidence="8" id="KW-0028">Amino-acid biosynthesis</keyword>
<evidence type="ECO:0000256" key="3">
    <source>
        <dbReference type="ARBA" id="ARBA00005539"/>
    </source>
</evidence>
<sequence>MSKAKAKPRVAAQPQPANPAIVDASVFNPLPVGARDLLPAAARRRRALTSTLLAGFERWGYREVTPPLIEYFEVLGRGLGPEDRERCVRFIEAGTGGLVALRSDVTPQIARMVAQRVGGTVAPDDGLRLCYAATLVRLPSGRHDRAELHQVGVEYVGDASPTADAELVGLADQLLITLGSSDHRFDLSHSAVVRDALAFLALAPKVERELRDRLARKDRDGLAEVLARVGVGARAARVFASLADLHGPPALLASARTRLREIGAGAAVDRLAEVVRAIELEHPRSAPRVLVDLGEARGFDYYTGVRLRVWAPGVGGPIVRGGRYDDLVARYGAALPATGLAFDLDALEQALATAGAAIDGAEQASARLVVTAGARVRKDLAAGLRSAAVREAADARRRGLRAWIDREPKLEQAQRSAERHRVERLTWLFVAGRGAAAEIIRQRWRRGAKGWRQESETTMSKQGKDPS</sequence>
<evidence type="ECO:0000256" key="5">
    <source>
        <dbReference type="ARBA" id="ARBA00020397"/>
    </source>
</evidence>
<accession>A0A2S9XDT0</accession>
<evidence type="ECO:0000256" key="6">
    <source>
        <dbReference type="ARBA" id="ARBA00022490"/>
    </source>
</evidence>
<dbReference type="EMBL" id="PVNK01000261">
    <property type="protein sequence ID" value="PRP91028.1"/>
    <property type="molecule type" value="Genomic_DNA"/>
</dbReference>
<dbReference type="OrthoDB" id="9800814at2"/>
<feature type="domain" description="Class II Histidinyl-tRNA synthetase (HisRS)-like catalytic core" evidence="9">
    <location>
        <begin position="33"/>
        <end position="347"/>
    </location>
</feature>
<comment type="similarity">
    <text evidence="3 8">Belongs to the class-II aminoacyl-tRNA synthetase family. HisZ subfamily.</text>
</comment>
<dbReference type="GO" id="GO:0004821">
    <property type="term" value="F:histidine-tRNA ligase activity"/>
    <property type="evidence" value="ECO:0007669"/>
    <property type="project" value="TreeGrafter"/>
</dbReference>
<dbReference type="HAMAP" id="MF_00125">
    <property type="entry name" value="HisZ"/>
    <property type="match status" value="1"/>
</dbReference>
<dbReference type="PANTHER" id="PTHR43707">
    <property type="entry name" value="HISTIDYL-TRNA SYNTHETASE"/>
    <property type="match status" value="1"/>
</dbReference>
<dbReference type="UniPathway" id="UPA00031">
    <property type="reaction ID" value="UER00006"/>
</dbReference>
<comment type="subunit">
    <text evidence="4 8">Heteromultimer composed of HisG and HisZ subunits.</text>
</comment>
<dbReference type="Pfam" id="PF13393">
    <property type="entry name" value="tRNA-synt_His"/>
    <property type="match status" value="1"/>
</dbReference>
<comment type="function">
    <text evidence="7 8">Required for the first step of histidine biosynthesis. May allow the feedback regulation of ATP phosphoribosyltransferase activity by histidine.</text>
</comment>
<evidence type="ECO:0000313" key="11">
    <source>
        <dbReference type="Proteomes" id="UP000237968"/>
    </source>
</evidence>
<evidence type="ECO:0000259" key="9">
    <source>
        <dbReference type="Pfam" id="PF13393"/>
    </source>
</evidence>
<evidence type="ECO:0000256" key="4">
    <source>
        <dbReference type="ARBA" id="ARBA00011496"/>
    </source>
</evidence>
<comment type="subcellular location">
    <subcellularLocation>
        <location evidence="1 8">Cytoplasm</location>
    </subcellularLocation>
</comment>
<dbReference type="AlphaFoldDB" id="A0A2S9XDT0"/>
<dbReference type="InterPro" id="IPR041715">
    <property type="entry name" value="HisRS-like_core"/>
</dbReference>
<keyword evidence="8" id="KW-0368">Histidine biosynthesis</keyword>
<comment type="caution">
    <text evidence="10">The sequence shown here is derived from an EMBL/GenBank/DDBJ whole genome shotgun (WGS) entry which is preliminary data.</text>
</comment>
<dbReference type="GO" id="GO:0006427">
    <property type="term" value="P:histidyl-tRNA aminoacylation"/>
    <property type="evidence" value="ECO:0007669"/>
    <property type="project" value="TreeGrafter"/>
</dbReference>
<name>A0A2S9XDT0_9BACT</name>
<organism evidence="10 11">
    <name type="scientific">Enhygromyxa salina</name>
    <dbReference type="NCBI Taxonomy" id="215803"/>
    <lineage>
        <taxon>Bacteria</taxon>
        <taxon>Pseudomonadati</taxon>
        <taxon>Myxococcota</taxon>
        <taxon>Polyangia</taxon>
        <taxon>Nannocystales</taxon>
        <taxon>Nannocystaceae</taxon>
        <taxon>Enhygromyxa</taxon>
    </lineage>
</organism>
<dbReference type="InterPro" id="IPR045864">
    <property type="entry name" value="aa-tRNA-synth_II/BPL/LPL"/>
</dbReference>
<keyword evidence="6 8" id="KW-0963">Cytoplasm</keyword>
<evidence type="ECO:0000256" key="2">
    <source>
        <dbReference type="ARBA" id="ARBA00004667"/>
    </source>
</evidence>
<evidence type="ECO:0000256" key="8">
    <source>
        <dbReference type="HAMAP-Rule" id="MF_00125"/>
    </source>
</evidence>
<reference evidence="10 11" key="1">
    <citation type="submission" date="2018-03" db="EMBL/GenBank/DDBJ databases">
        <title>Draft Genome Sequences of the Obligatory Marine Myxobacteria Enhygromyxa salina SWB005.</title>
        <authorList>
            <person name="Poehlein A."/>
            <person name="Moghaddam J.A."/>
            <person name="Harms H."/>
            <person name="Alanjari M."/>
            <person name="Koenig G.M."/>
            <person name="Daniel R."/>
            <person name="Schaeberle T.F."/>
        </authorList>
    </citation>
    <scope>NUCLEOTIDE SEQUENCE [LARGE SCALE GENOMIC DNA]</scope>
    <source>
        <strain evidence="10 11">SWB005</strain>
    </source>
</reference>
<dbReference type="SUPFAM" id="SSF55681">
    <property type="entry name" value="Class II aaRS and biotin synthetases"/>
    <property type="match status" value="1"/>
</dbReference>
<evidence type="ECO:0000256" key="7">
    <source>
        <dbReference type="ARBA" id="ARBA00025246"/>
    </source>
</evidence>
<keyword evidence="10" id="KW-0808">Transferase</keyword>
<evidence type="ECO:0000256" key="1">
    <source>
        <dbReference type="ARBA" id="ARBA00004496"/>
    </source>
</evidence>
<evidence type="ECO:0000313" key="10">
    <source>
        <dbReference type="EMBL" id="PRP91028.1"/>
    </source>
</evidence>
<dbReference type="GO" id="GO:0016757">
    <property type="term" value="F:glycosyltransferase activity"/>
    <property type="evidence" value="ECO:0007669"/>
    <property type="project" value="UniProtKB-KW"/>
</dbReference>
<proteinExistence type="inferred from homology"/>
<dbReference type="GO" id="GO:0005737">
    <property type="term" value="C:cytoplasm"/>
    <property type="evidence" value="ECO:0007669"/>
    <property type="project" value="UniProtKB-SubCell"/>
</dbReference>
<gene>
    <name evidence="8 10" type="primary">hisZ</name>
    <name evidence="10" type="ORF">ENSA5_59410</name>
</gene>
<dbReference type="CDD" id="cd00773">
    <property type="entry name" value="HisRS-like_core"/>
    <property type="match status" value="1"/>
</dbReference>
<protein>
    <recommendedName>
        <fullName evidence="5 8">ATP phosphoribosyltransferase regulatory subunit</fullName>
    </recommendedName>
</protein>
<comment type="pathway">
    <text evidence="2 8">Amino-acid biosynthesis; L-histidine biosynthesis; L-histidine from 5-phospho-alpha-D-ribose 1-diphosphate: step 1/9.</text>
</comment>
<dbReference type="Gene3D" id="3.30.930.10">
    <property type="entry name" value="Bira Bifunctional Protein, Domain 2"/>
    <property type="match status" value="1"/>
</dbReference>
<dbReference type="Proteomes" id="UP000237968">
    <property type="component" value="Unassembled WGS sequence"/>
</dbReference>
<keyword evidence="10" id="KW-0328">Glycosyltransferase</keyword>
<dbReference type="RefSeq" id="WP_106395134.1">
    <property type="nucleotide sequence ID" value="NZ_PVNK01000261.1"/>
</dbReference>
<dbReference type="GO" id="GO:0000105">
    <property type="term" value="P:L-histidine biosynthetic process"/>
    <property type="evidence" value="ECO:0007669"/>
    <property type="project" value="UniProtKB-UniRule"/>
</dbReference>
<dbReference type="PANTHER" id="PTHR43707:SF1">
    <property type="entry name" value="HISTIDINE--TRNA LIGASE, MITOCHONDRIAL-RELATED"/>
    <property type="match status" value="1"/>
</dbReference>